<feature type="transmembrane region" description="Helical" evidence="1">
    <location>
        <begin position="206"/>
        <end position="226"/>
    </location>
</feature>
<feature type="transmembrane region" description="Helical" evidence="1">
    <location>
        <begin position="238"/>
        <end position="258"/>
    </location>
</feature>
<evidence type="ECO:0000256" key="1">
    <source>
        <dbReference type="SAM" id="Phobius"/>
    </source>
</evidence>
<keyword evidence="1" id="KW-1133">Transmembrane helix</keyword>
<dbReference type="Proteomes" id="UP001208567">
    <property type="component" value="Unassembled WGS sequence"/>
</dbReference>
<sequence>MNIPVWQYVLSMGGYFALLLLIVEGMRKYYKFANWFWIATLLTIPLWLMGGIVGWFRWAKTLSVILPTIVVGLARVSNYEKRKGKLWEFLQKNWILWFFYGILFLNIMEATIKDLTLGNIFNSLCGFLLCVTMPFPKKFWKISEEKYGDLICYTTVAWNLLYTTWNLCFVYSESPVYFASSVCILAAAEIYPLIKKRPELYITARVYTLATHILIRACWSSLFPALMDASAWHNDTVMKYWGIVNCILIIPYVFWYMWQLHAGKADVSFRRGKVESV</sequence>
<feature type="transmembrane region" description="Helical" evidence="1">
    <location>
        <begin position="6"/>
        <end position="23"/>
    </location>
</feature>
<dbReference type="EMBL" id="BRXR01000001">
    <property type="protein sequence ID" value="GLC29515.1"/>
    <property type="molecule type" value="Genomic_DNA"/>
</dbReference>
<keyword evidence="1" id="KW-0472">Membrane</keyword>
<proteinExistence type="predicted"/>
<organism evidence="2 3">
    <name type="scientific">Clostridium omnivorum</name>
    <dbReference type="NCBI Taxonomy" id="1604902"/>
    <lineage>
        <taxon>Bacteria</taxon>
        <taxon>Bacillati</taxon>
        <taxon>Bacillota</taxon>
        <taxon>Clostridia</taxon>
        <taxon>Eubacteriales</taxon>
        <taxon>Clostridiaceae</taxon>
        <taxon>Clostridium</taxon>
    </lineage>
</organism>
<dbReference type="RefSeq" id="WP_264848807.1">
    <property type="nucleotide sequence ID" value="NZ_BRXR01000001.1"/>
</dbReference>
<reference evidence="2 3" key="1">
    <citation type="journal article" date="2024" name="Int. J. Syst. Evol. Microbiol.">
        <title>Clostridium omnivorum sp. nov., isolated from anoxic soil under the treatment of reductive soil disinfestation.</title>
        <authorList>
            <person name="Ueki A."/>
            <person name="Tonouchi A."/>
            <person name="Kaku N."/>
            <person name="Honma S."/>
            <person name="Ueki K."/>
        </authorList>
    </citation>
    <scope>NUCLEOTIDE SEQUENCE [LARGE SCALE GENOMIC DNA]</scope>
    <source>
        <strain evidence="2 3">E14</strain>
    </source>
</reference>
<feature type="transmembrane region" description="Helical" evidence="1">
    <location>
        <begin position="177"/>
        <end position="194"/>
    </location>
</feature>
<feature type="transmembrane region" description="Helical" evidence="1">
    <location>
        <begin position="94"/>
        <end position="112"/>
    </location>
</feature>
<evidence type="ECO:0000313" key="2">
    <source>
        <dbReference type="EMBL" id="GLC29515.1"/>
    </source>
</evidence>
<keyword evidence="1" id="KW-0812">Transmembrane</keyword>
<name>A0ABQ5N389_9CLOT</name>
<accession>A0ABQ5N389</accession>
<protein>
    <submittedName>
        <fullName evidence="2">Uncharacterized protein</fullName>
    </submittedName>
</protein>
<evidence type="ECO:0000313" key="3">
    <source>
        <dbReference type="Proteomes" id="UP001208567"/>
    </source>
</evidence>
<feature type="transmembrane region" description="Helical" evidence="1">
    <location>
        <begin position="118"/>
        <end position="135"/>
    </location>
</feature>
<comment type="caution">
    <text evidence="2">The sequence shown here is derived from an EMBL/GenBank/DDBJ whole genome shotgun (WGS) entry which is preliminary data.</text>
</comment>
<keyword evidence="3" id="KW-1185">Reference proteome</keyword>
<feature type="transmembrane region" description="Helical" evidence="1">
    <location>
        <begin position="32"/>
        <end position="49"/>
    </location>
</feature>
<gene>
    <name evidence="2" type="ORF">bsdE14_09250</name>
</gene>